<reference evidence="1" key="1">
    <citation type="submission" date="2023-06" db="EMBL/GenBank/DDBJ databases">
        <title>Genomic analysis of the entomopathogenic nematode Steinernema hermaphroditum.</title>
        <authorList>
            <person name="Schwarz E.M."/>
            <person name="Heppert J.K."/>
            <person name="Baniya A."/>
            <person name="Schwartz H.T."/>
            <person name="Tan C.-H."/>
            <person name="Antoshechkin I."/>
            <person name="Sternberg P.W."/>
            <person name="Goodrich-Blair H."/>
            <person name="Dillman A.R."/>
        </authorList>
    </citation>
    <scope>NUCLEOTIDE SEQUENCE</scope>
    <source>
        <strain evidence="1">PS9179</strain>
        <tissue evidence="1">Whole animal</tissue>
    </source>
</reference>
<sequence>MDRVPYKFCEDVIGSAVSTIPLWRARHLSGLWRIAAEKYDENLCILEITVGRNIPERWDCHLRRDMRMFHDMKLPKSISELLTMDRRFIRISRVAVWEELYLGFSFTDEPVFSISNKELVEKLIPFLNAQCLSYCSHYYTLYGSPEDRDEDLQVFQRYVSFDHMKIDYYNQHSEDYLVAQTKNNTRLRRLDLNFYDPDWPHSEKVDDLLIDLLRKPTKMSIGVCPSAESQMMTMRTVKDVFKRWCETGEASDISATSNVTEKELLSLTVPEGVTRYVERGNRECTTYVIVDWRTETESFLRCELNFNKKSRDVVLEISGELRYTTYY</sequence>
<name>A0AA39MC11_9BILA</name>
<dbReference type="AlphaFoldDB" id="A0AA39MC11"/>
<evidence type="ECO:0000313" key="2">
    <source>
        <dbReference type="Proteomes" id="UP001175271"/>
    </source>
</evidence>
<keyword evidence="2" id="KW-1185">Reference proteome</keyword>
<accession>A0AA39MC11</accession>
<organism evidence="1 2">
    <name type="scientific">Steinernema hermaphroditum</name>
    <dbReference type="NCBI Taxonomy" id="289476"/>
    <lineage>
        <taxon>Eukaryota</taxon>
        <taxon>Metazoa</taxon>
        <taxon>Ecdysozoa</taxon>
        <taxon>Nematoda</taxon>
        <taxon>Chromadorea</taxon>
        <taxon>Rhabditida</taxon>
        <taxon>Tylenchina</taxon>
        <taxon>Panagrolaimomorpha</taxon>
        <taxon>Strongyloidoidea</taxon>
        <taxon>Steinernematidae</taxon>
        <taxon>Steinernema</taxon>
    </lineage>
</organism>
<proteinExistence type="predicted"/>
<evidence type="ECO:0000313" key="1">
    <source>
        <dbReference type="EMBL" id="KAK0428298.1"/>
    </source>
</evidence>
<dbReference type="Proteomes" id="UP001175271">
    <property type="component" value="Unassembled WGS sequence"/>
</dbReference>
<gene>
    <name evidence="1" type="ORF">QR680_010717</name>
</gene>
<protein>
    <submittedName>
        <fullName evidence="1">Uncharacterized protein</fullName>
    </submittedName>
</protein>
<dbReference type="EMBL" id="JAUCMV010000001">
    <property type="protein sequence ID" value="KAK0428298.1"/>
    <property type="molecule type" value="Genomic_DNA"/>
</dbReference>
<comment type="caution">
    <text evidence="1">The sequence shown here is derived from an EMBL/GenBank/DDBJ whole genome shotgun (WGS) entry which is preliminary data.</text>
</comment>